<evidence type="ECO:0000313" key="2">
    <source>
        <dbReference type="Proteomes" id="UP000694941"/>
    </source>
</evidence>
<organism evidence="2 4">
    <name type="scientific">Limulus polyphemus</name>
    <name type="common">Atlantic horseshoe crab</name>
    <dbReference type="NCBI Taxonomy" id="6850"/>
    <lineage>
        <taxon>Eukaryota</taxon>
        <taxon>Metazoa</taxon>
        <taxon>Ecdysozoa</taxon>
        <taxon>Arthropoda</taxon>
        <taxon>Chelicerata</taxon>
        <taxon>Merostomata</taxon>
        <taxon>Xiphosura</taxon>
        <taxon>Limulidae</taxon>
        <taxon>Limulus</taxon>
    </lineage>
</organism>
<name>A0ABM1T8W4_LIMPO</name>
<comment type="similarity">
    <text evidence="1">Belongs to the NDRG family.</text>
</comment>
<keyword evidence="2" id="KW-1185">Reference proteome</keyword>
<dbReference type="InterPro" id="IPR004142">
    <property type="entry name" value="NDRG"/>
</dbReference>
<dbReference type="Pfam" id="PF03096">
    <property type="entry name" value="Ndr"/>
    <property type="match status" value="1"/>
</dbReference>
<dbReference type="Proteomes" id="UP000694941">
    <property type="component" value="Unplaced"/>
</dbReference>
<dbReference type="SUPFAM" id="SSF53474">
    <property type="entry name" value="alpha/beta-Hydrolases"/>
    <property type="match status" value="1"/>
</dbReference>
<dbReference type="RefSeq" id="XP_013784149.1">
    <property type="nucleotide sequence ID" value="XM_013928695.2"/>
</dbReference>
<gene>
    <name evidence="3 4" type="primary">LOC106468276</name>
</gene>
<dbReference type="PANTHER" id="PTHR11034">
    <property type="entry name" value="N-MYC DOWNSTREAM REGULATED"/>
    <property type="match status" value="1"/>
</dbReference>
<dbReference type="Gene3D" id="3.40.50.1820">
    <property type="entry name" value="alpha/beta hydrolase"/>
    <property type="match status" value="1"/>
</dbReference>
<evidence type="ECO:0000313" key="3">
    <source>
        <dbReference type="RefSeq" id="XP_013784149.1"/>
    </source>
</evidence>
<dbReference type="InterPro" id="IPR029058">
    <property type="entry name" value="AB_hydrolase_fold"/>
</dbReference>
<sequence>MPTATMDDIELRNVELQIPIMRSSSRSETYNQEEMIGTDFGRMFVAVQGEQNKQAIITYHDLGLNNISNFQAFFNYVDMRVLLQSFCVYHLNAPGQEEGAPTLPEGYVYPTMDQLAEMILCAVKFFNLKHFVGLGVGAGANILARFALQYPDLVDGLFLINCTSTVAGWTEWGYQKLNSMCLRSSGMTSSPLEYLLWHHFGNVTEDCNYNLIEAYTQYFTKVVNPYNLSLFIDSYIRRTDLQIQRELDPTKRKSERRFKSGVLLMSGALSPHLDDTVEMNGRLDPSNSTWMKISDCGMAMEEQPGKVAEVLKLFLQGLGFAPTISTRGVSLTRKRPLKEENVGVGDQVSTFHQEVHIVENPIDQHTLVC</sequence>
<proteinExistence type="inferred from homology"/>
<accession>A0ABM1T8W4</accession>
<dbReference type="GeneID" id="106468276"/>
<evidence type="ECO:0000256" key="1">
    <source>
        <dbReference type="ARBA" id="ARBA00005598"/>
    </source>
</evidence>
<evidence type="ECO:0000313" key="4">
    <source>
        <dbReference type="RefSeq" id="XP_022252320.1"/>
    </source>
</evidence>
<protein>
    <submittedName>
        <fullName evidence="3 4">Protein NDRG3-like</fullName>
    </submittedName>
</protein>
<dbReference type="RefSeq" id="XP_022252320.1">
    <property type="nucleotide sequence ID" value="XM_022396612.1"/>
</dbReference>
<reference evidence="3 4" key="1">
    <citation type="submission" date="2025-05" db="UniProtKB">
        <authorList>
            <consortium name="RefSeq"/>
        </authorList>
    </citation>
    <scope>IDENTIFICATION</scope>
    <source>
        <tissue evidence="3 4">Muscle</tissue>
    </source>
</reference>